<reference evidence="13 14" key="1">
    <citation type="submission" date="2019-03" db="EMBL/GenBank/DDBJ databases">
        <title>Deep-cultivation of Planctomycetes and their phenomic and genomic characterization uncovers novel biology.</title>
        <authorList>
            <person name="Wiegand S."/>
            <person name="Jogler M."/>
            <person name="Boedeker C."/>
            <person name="Pinto D."/>
            <person name="Vollmers J."/>
            <person name="Rivas-Marin E."/>
            <person name="Kohn T."/>
            <person name="Peeters S.H."/>
            <person name="Heuer A."/>
            <person name="Rast P."/>
            <person name="Oberbeckmann S."/>
            <person name="Bunk B."/>
            <person name="Jeske O."/>
            <person name="Meyerdierks A."/>
            <person name="Storesund J.E."/>
            <person name="Kallscheuer N."/>
            <person name="Luecker S."/>
            <person name="Lage O.M."/>
            <person name="Pohl T."/>
            <person name="Merkel B.J."/>
            <person name="Hornburger P."/>
            <person name="Mueller R.-W."/>
            <person name="Bruemmer F."/>
            <person name="Labrenz M."/>
            <person name="Spormann A.M."/>
            <person name="Op den Camp H."/>
            <person name="Overmann J."/>
            <person name="Amann R."/>
            <person name="Jetten M.S.M."/>
            <person name="Mascher T."/>
            <person name="Medema M.H."/>
            <person name="Devos D.P."/>
            <person name="Kaster A.-K."/>
            <person name="Ovreas L."/>
            <person name="Rohde M."/>
            <person name="Galperin M.Y."/>
            <person name="Jogler C."/>
        </authorList>
    </citation>
    <scope>NUCLEOTIDE SEQUENCE [LARGE SCALE GENOMIC DNA]</scope>
    <source>
        <strain evidence="13 14">Enr13</strain>
    </source>
</reference>
<dbReference type="GO" id="GO:0005524">
    <property type="term" value="F:ATP binding"/>
    <property type="evidence" value="ECO:0007669"/>
    <property type="project" value="UniProtKB-KW"/>
</dbReference>
<organism evidence="13 14">
    <name type="scientific">Stieleria neptunia</name>
    <dbReference type="NCBI Taxonomy" id="2527979"/>
    <lineage>
        <taxon>Bacteria</taxon>
        <taxon>Pseudomonadati</taxon>
        <taxon>Planctomycetota</taxon>
        <taxon>Planctomycetia</taxon>
        <taxon>Pirellulales</taxon>
        <taxon>Pirellulaceae</taxon>
        <taxon>Stieleria</taxon>
    </lineage>
</organism>
<feature type="domain" description="Histidine kinase" evidence="11">
    <location>
        <begin position="385"/>
        <end position="566"/>
    </location>
</feature>
<evidence type="ECO:0000256" key="6">
    <source>
        <dbReference type="ARBA" id="ARBA00022741"/>
    </source>
</evidence>
<dbReference type="InterPro" id="IPR033417">
    <property type="entry name" value="CHASE8"/>
</dbReference>
<evidence type="ECO:0000313" key="13">
    <source>
        <dbReference type="EMBL" id="QDV47800.1"/>
    </source>
</evidence>
<feature type="transmembrane region" description="Helical" evidence="10">
    <location>
        <begin position="17"/>
        <end position="39"/>
    </location>
</feature>
<proteinExistence type="predicted"/>
<comment type="subcellular location">
    <subcellularLocation>
        <location evidence="2">Membrane</location>
    </subcellularLocation>
</comment>
<dbReference type="KEGG" id="snep:Enr13x_77120"/>
<protein>
    <recommendedName>
        <fullName evidence="3">histidine kinase</fullName>
        <ecNumber evidence="3">2.7.13.3</ecNumber>
    </recommendedName>
</protein>
<evidence type="ECO:0000259" key="11">
    <source>
        <dbReference type="PROSITE" id="PS50109"/>
    </source>
</evidence>
<dbReference type="PRINTS" id="PR00344">
    <property type="entry name" value="BCTRLSENSOR"/>
</dbReference>
<dbReference type="PROSITE" id="PS51257">
    <property type="entry name" value="PROKAR_LIPOPROTEIN"/>
    <property type="match status" value="1"/>
</dbReference>
<feature type="coiled-coil region" evidence="9">
    <location>
        <begin position="234"/>
        <end position="272"/>
    </location>
</feature>
<dbReference type="Gene3D" id="1.10.287.130">
    <property type="match status" value="1"/>
</dbReference>
<dbReference type="GO" id="GO:0007165">
    <property type="term" value="P:signal transduction"/>
    <property type="evidence" value="ECO:0007669"/>
    <property type="project" value="InterPro"/>
</dbReference>
<keyword evidence="10" id="KW-0472">Membrane</keyword>
<evidence type="ECO:0000256" key="4">
    <source>
        <dbReference type="ARBA" id="ARBA00022553"/>
    </source>
</evidence>
<dbReference type="EC" id="2.7.13.3" evidence="3"/>
<evidence type="ECO:0000259" key="12">
    <source>
        <dbReference type="PROSITE" id="PS50885"/>
    </source>
</evidence>
<evidence type="ECO:0000256" key="10">
    <source>
        <dbReference type="SAM" id="Phobius"/>
    </source>
</evidence>
<feature type="domain" description="HAMP" evidence="12">
    <location>
        <begin position="186"/>
        <end position="239"/>
    </location>
</feature>
<dbReference type="Pfam" id="PF00672">
    <property type="entry name" value="HAMP"/>
    <property type="match status" value="1"/>
</dbReference>
<dbReference type="OrthoDB" id="149796at2"/>
<dbReference type="PROSITE" id="PS50885">
    <property type="entry name" value="HAMP"/>
    <property type="match status" value="1"/>
</dbReference>
<keyword evidence="14" id="KW-1185">Reference proteome</keyword>
<name>A0A518I3X1_9BACT</name>
<evidence type="ECO:0000256" key="7">
    <source>
        <dbReference type="ARBA" id="ARBA00022777"/>
    </source>
</evidence>
<dbReference type="InterPro" id="IPR050980">
    <property type="entry name" value="2C_sensor_his_kinase"/>
</dbReference>
<dbReference type="AlphaFoldDB" id="A0A518I3X1"/>
<gene>
    <name evidence="13" type="primary">zraS_8</name>
    <name evidence="13" type="ORF">Enr13x_77120</name>
</gene>
<dbReference type="GO" id="GO:0004673">
    <property type="term" value="F:protein histidine kinase activity"/>
    <property type="evidence" value="ECO:0007669"/>
    <property type="project" value="UniProtKB-EC"/>
</dbReference>
<keyword evidence="10" id="KW-1133">Transmembrane helix</keyword>
<dbReference type="InterPro" id="IPR003594">
    <property type="entry name" value="HATPase_dom"/>
</dbReference>
<evidence type="ECO:0000256" key="1">
    <source>
        <dbReference type="ARBA" id="ARBA00000085"/>
    </source>
</evidence>
<dbReference type="Gene3D" id="3.30.565.10">
    <property type="entry name" value="Histidine kinase-like ATPase, C-terminal domain"/>
    <property type="match status" value="1"/>
</dbReference>
<dbReference type="SMART" id="SM00304">
    <property type="entry name" value="HAMP"/>
    <property type="match status" value="1"/>
</dbReference>
<evidence type="ECO:0000256" key="9">
    <source>
        <dbReference type="SAM" id="Coils"/>
    </source>
</evidence>
<keyword evidence="5 13" id="KW-0808">Transferase</keyword>
<dbReference type="PANTHER" id="PTHR44936">
    <property type="entry name" value="SENSOR PROTEIN CREC"/>
    <property type="match status" value="1"/>
</dbReference>
<keyword evidence="7" id="KW-0418">Kinase</keyword>
<dbReference type="InterPro" id="IPR005467">
    <property type="entry name" value="His_kinase_dom"/>
</dbReference>
<keyword evidence="4" id="KW-0597">Phosphoprotein</keyword>
<dbReference type="SUPFAM" id="SSF158472">
    <property type="entry name" value="HAMP domain-like"/>
    <property type="match status" value="1"/>
</dbReference>
<dbReference type="PANTHER" id="PTHR44936:SF10">
    <property type="entry name" value="SENSOR PROTEIN RSTB"/>
    <property type="match status" value="1"/>
</dbReference>
<dbReference type="SMART" id="SM00387">
    <property type="entry name" value="HATPase_c"/>
    <property type="match status" value="1"/>
</dbReference>
<evidence type="ECO:0000313" key="14">
    <source>
        <dbReference type="Proteomes" id="UP000319004"/>
    </source>
</evidence>
<keyword evidence="8" id="KW-0067">ATP-binding</keyword>
<keyword evidence="9" id="KW-0175">Coiled coil</keyword>
<evidence type="ECO:0000256" key="5">
    <source>
        <dbReference type="ARBA" id="ARBA00022679"/>
    </source>
</evidence>
<dbReference type="Pfam" id="PF02518">
    <property type="entry name" value="HATPase_c"/>
    <property type="match status" value="1"/>
</dbReference>
<dbReference type="CDD" id="cd06225">
    <property type="entry name" value="HAMP"/>
    <property type="match status" value="1"/>
</dbReference>
<dbReference type="GO" id="GO:0016020">
    <property type="term" value="C:membrane"/>
    <property type="evidence" value="ECO:0007669"/>
    <property type="project" value="UniProtKB-SubCell"/>
</dbReference>
<evidence type="ECO:0000256" key="3">
    <source>
        <dbReference type="ARBA" id="ARBA00012438"/>
    </source>
</evidence>
<dbReference type="Gene3D" id="6.10.340.10">
    <property type="match status" value="1"/>
</dbReference>
<dbReference type="Proteomes" id="UP000319004">
    <property type="component" value="Chromosome"/>
</dbReference>
<dbReference type="EMBL" id="CP037423">
    <property type="protein sequence ID" value="QDV47800.1"/>
    <property type="molecule type" value="Genomic_DNA"/>
</dbReference>
<feature type="transmembrane region" description="Helical" evidence="10">
    <location>
        <begin position="163"/>
        <end position="184"/>
    </location>
</feature>
<dbReference type="InterPro" id="IPR004358">
    <property type="entry name" value="Sig_transdc_His_kin-like_C"/>
</dbReference>
<keyword evidence="10" id="KW-0812">Transmembrane</keyword>
<comment type="catalytic activity">
    <reaction evidence="1">
        <text>ATP + protein L-histidine = ADP + protein N-phospho-L-histidine.</text>
        <dbReference type="EC" id="2.7.13.3"/>
    </reaction>
</comment>
<evidence type="ECO:0000256" key="2">
    <source>
        <dbReference type="ARBA" id="ARBA00004370"/>
    </source>
</evidence>
<keyword evidence="6" id="KW-0547">Nucleotide-binding</keyword>
<sequence length="575" mass="62504">MGRTTKRFRDFSVQTKLTFLAATAITLAVSVACVIFVILDVQRISASKATQLTAIAETLSTNSTAALAFGQQDAAEELLAAIKGRETIDIACILDADASVFAIYRRFGDPAEFHPQSVTLGAHYDPDGFLNVAVPITDDGDRLGTLFLRETTADLGQARTAHVLAAAVVLAISIIIGVFASSLLQDSVTAPILRLASTAKTISQSEDCAIRVHHDSDDEIGVLYRQFNGMLDRVQSREKAVIQASERLQELNQELEQRVAERTSELEQSNTALQSQIEAKDLATKQLQNTHAQLLEVSRRAGMADIANGVLHNIGNVLNSLNISANLIDERLRNVKLASLEKAVELLTQNEDELAEFLLRSDQGKILPRYLGKLSGSMREDQRSILDEIESLASNVEHIKDIVRAQQSHAGAFGVMEQLHPAALFEDAIHFVHDSFSKHNVEIVKDYGHVPAIEIEKSKAIQIIVNLIKNAKESVLEHDSELKRVTLRLEQSGDEVCFQVSDSGTGIAPDRITTIFSNGFTTKKDGHGFGLHASATAAVELGGRLSVHSEGIGQGATFTLMLPVSIRTRHKALAG</sequence>
<accession>A0A518I3X1</accession>
<evidence type="ECO:0000256" key="8">
    <source>
        <dbReference type="ARBA" id="ARBA00022840"/>
    </source>
</evidence>
<dbReference type="InterPro" id="IPR036890">
    <property type="entry name" value="HATPase_C_sf"/>
</dbReference>
<dbReference type="RefSeq" id="WP_145391864.1">
    <property type="nucleotide sequence ID" value="NZ_CP037423.1"/>
</dbReference>
<dbReference type="PROSITE" id="PS50109">
    <property type="entry name" value="HIS_KIN"/>
    <property type="match status" value="1"/>
</dbReference>
<dbReference type="InterPro" id="IPR003660">
    <property type="entry name" value="HAMP_dom"/>
</dbReference>
<dbReference type="Pfam" id="PF17152">
    <property type="entry name" value="CHASE8"/>
    <property type="match status" value="1"/>
</dbReference>
<dbReference type="SUPFAM" id="SSF55874">
    <property type="entry name" value="ATPase domain of HSP90 chaperone/DNA topoisomerase II/histidine kinase"/>
    <property type="match status" value="1"/>
</dbReference>